<feature type="transmembrane region" description="Helical" evidence="1">
    <location>
        <begin position="38"/>
        <end position="59"/>
    </location>
</feature>
<keyword evidence="1" id="KW-1133">Transmembrane helix</keyword>
<evidence type="ECO:0000256" key="1">
    <source>
        <dbReference type="SAM" id="Phobius"/>
    </source>
</evidence>
<dbReference type="OrthoDB" id="1523883at2759"/>
<accession>A0A2P5HTB6</accession>
<evidence type="ECO:0000313" key="2">
    <source>
        <dbReference type="EMBL" id="POS73512.1"/>
    </source>
</evidence>
<name>A0A2P5HTB6_DIAHE</name>
<dbReference type="Proteomes" id="UP000094444">
    <property type="component" value="Unassembled WGS sequence"/>
</dbReference>
<gene>
    <name evidence="2" type="ORF">DHEL01_v208089</name>
</gene>
<comment type="caution">
    <text evidence="2">The sequence shown here is derived from an EMBL/GenBank/DDBJ whole genome shotgun (WGS) entry which is preliminary data.</text>
</comment>
<dbReference type="AlphaFoldDB" id="A0A2P5HTB6"/>
<organism evidence="2 3">
    <name type="scientific">Diaporthe helianthi</name>
    <dbReference type="NCBI Taxonomy" id="158607"/>
    <lineage>
        <taxon>Eukaryota</taxon>
        <taxon>Fungi</taxon>
        <taxon>Dikarya</taxon>
        <taxon>Ascomycota</taxon>
        <taxon>Pezizomycotina</taxon>
        <taxon>Sordariomycetes</taxon>
        <taxon>Sordariomycetidae</taxon>
        <taxon>Diaporthales</taxon>
        <taxon>Diaporthaceae</taxon>
        <taxon>Diaporthe</taxon>
    </lineage>
</organism>
<keyword evidence="3" id="KW-1185">Reference proteome</keyword>
<dbReference type="EMBL" id="MAVT02000783">
    <property type="protein sequence ID" value="POS73512.1"/>
    <property type="molecule type" value="Genomic_DNA"/>
</dbReference>
<proteinExistence type="predicted"/>
<protein>
    <submittedName>
        <fullName evidence="2">Uncharacterized protein</fullName>
    </submittedName>
</protein>
<sequence>MIGTVLGYVIPPLLGTMASTAAILHNTPTELLQVGGSYAGYVACAACAAGQFAFVPAVLPKIRGLSDGGLTPVLRR</sequence>
<keyword evidence="1" id="KW-0812">Transmembrane</keyword>
<dbReference type="InParanoid" id="A0A2P5HTB6"/>
<evidence type="ECO:0000313" key="3">
    <source>
        <dbReference type="Proteomes" id="UP000094444"/>
    </source>
</evidence>
<reference evidence="2" key="1">
    <citation type="submission" date="2017-09" db="EMBL/GenBank/DDBJ databases">
        <title>Polyketide synthases of a Diaporthe helianthi virulent isolate.</title>
        <authorList>
            <person name="Baroncelli R."/>
        </authorList>
    </citation>
    <scope>NUCLEOTIDE SEQUENCE [LARGE SCALE GENOMIC DNA]</scope>
    <source>
        <strain evidence="2">7/96</strain>
    </source>
</reference>
<keyword evidence="1" id="KW-0472">Membrane</keyword>